<reference evidence="3" key="1">
    <citation type="submission" date="2025-08" db="UniProtKB">
        <authorList>
            <consortium name="RefSeq"/>
        </authorList>
    </citation>
    <scope>IDENTIFICATION</scope>
    <source>
        <strain evidence="3">Mau12</strain>
        <tissue evidence="3">Whole Body</tissue>
    </source>
</reference>
<dbReference type="Proteomes" id="UP000515162">
    <property type="component" value="Chromosome 3L"/>
</dbReference>
<organism evidence="2 3">
    <name type="scientific">Drosophila mauritiana</name>
    <name type="common">Fruit fly</name>
    <dbReference type="NCBI Taxonomy" id="7226"/>
    <lineage>
        <taxon>Eukaryota</taxon>
        <taxon>Metazoa</taxon>
        <taxon>Ecdysozoa</taxon>
        <taxon>Arthropoda</taxon>
        <taxon>Hexapoda</taxon>
        <taxon>Insecta</taxon>
        <taxon>Pterygota</taxon>
        <taxon>Neoptera</taxon>
        <taxon>Endopterygota</taxon>
        <taxon>Diptera</taxon>
        <taxon>Brachycera</taxon>
        <taxon>Muscomorpha</taxon>
        <taxon>Ephydroidea</taxon>
        <taxon>Drosophilidae</taxon>
        <taxon>Drosophila</taxon>
        <taxon>Sophophora</taxon>
    </lineage>
</organism>
<gene>
    <name evidence="3" type="primary">LOC117139845</name>
</gene>
<evidence type="ECO:0000313" key="3">
    <source>
        <dbReference type="RefSeq" id="XP_033158382.1"/>
    </source>
</evidence>
<feature type="region of interest" description="Disordered" evidence="1">
    <location>
        <begin position="85"/>
        <end position="111"/>
    </location>
</feature>
<proteinExistence type="predicted"/>
<feature type="region of interest" description="Disordered" evidence="1">
    <location>
        <begin position="1"/>
        <end position="51"/>
    </location>
</feature>
<dbReference type="GeneID" id="117139845"/>
<evidence type="ECO:0000313" key="2">
    <source>
        <dbReference type="Proteomes" id="UP000515162"/>
    </source>
</evidence>
<feature type="compositionally biased region" description="Polar residues" evidence="1">
    <location>
        <begin position="100"/>
        <end position="111"/>
    </location>
</feature>
<dbReference type="RefSeq" id="XP_033158382.1">
    <property type="nucleotide sequence ID" value="XM_033302491.1"/>
</dbReference>
<evidence type="ECO:0000256" key="1">
    <source>
        <dbReference type="SAM" id="MobiDB-lite"/>
    </source>
</evidence>
<sequence length="111" mass="12050">MGRNKANNKKVTPGAAKPKSALNKSKKAKNVFKVGNGNKGKGKKPKEVQGKLKQIKESVKAKQENLDAKLKTLHKDLVVKKPKAPVAPIKNNKKKGANAQEVSNTLSKLKF</sequence>
<name>A0A6P8JPN8_DROMA</name>
<accession>A0A6P8JPN8</accession>
<dbReference type="AlphaFoldDB" id="A0A6P8JPN8"/>
<keyword evidence="2" id="KW-1185">Reference proteome</keyword>
<protein>
    <submittedName>
        <fullName evidence="3">Uncharacterized protein LOC117139845</fullName>
    </submittedName>
</protein>